<evidence type="ECO:0000259" key="2">
    <source>
        <dbReference type="Pfam" id="PF00326"/>
    </source>
</evidence>
<dbReference type="Pfam" id="PF00326">
    <property type="entry name" value="Peptidase_S9"/>
    <property type="match status" value="1"/>
</dbReference>
<dbReference type="InterPro" id="IPR002469">
    <property type="entry name" value="Peptidase_S9B_N"/>
</dbReference>
<dbReference type="GO" id="GO:0006508">
    <property type="term" value="P:proteolysis"/>
    <property type="evidence" value="ECO:0007669"/>
    <property type="project" value="InterPro"/>
</dbReference>
<dbReference type="Gene3D" id="3.40.50.1820">
    <property type="entry name" value="alpha/beta hydrolase"/>
    <property type="match status" value="1"/>
</dbReference>
<feature type="signal peptide" evidence="1">
    <location>
        <begin position="1"/>
        <end position="28"/>
    </location>
</feature>
<dbReference type="RefSeq" id="WP_163496413.1">
    <property type="nucleotide sequence ID" value="NZ_CP048711.1"/>
</dbReference>
<gene>
    <name evidence="4" type="ORF">G3T16_17910</name>
</gene>
<proteinExistence type="predicted"/>
<feature type="domain" description="Peptidase S9 prolyl oligopeptidase catalytic" evidence="2">
    <location>
        <begin position="599"/>
        <end position="802"/>
    </location>
</feature>
<dbReference type="PANTHER" id="PTHR11731:SF193">
    <property type="entry name" value="DIPEPTIDYL PEPTIDASE 9"/>
    <property type="match status" value="1"/>
</dbReference>
<dbReference type="EMBL" id="CP048711">
    <property type="protein sequence ID" value="QIB66985.1"/>
    <property type="molecule type" value="Genomic_DNA"/>
</dbReference>
<dbReference type="InterPro" id="IPR050278">
    <property type="entry name" value="Serine_Prot_S9B/DPPIV"/>
</dbReference>
<dbReference type="AlphaFoldDB" id="A0A6C0U8U5"/>
<feature type="chain" id="PRO_5025503199" evidence="1">
    <location>
        <begin position="29"/>
        <end position="819"/>
    </location>
</feature>
<sequence length="819" mass="90520">MTIVPRLWKVTVFLAILLPSAALTRAQADQGDFGIKPEDYKMAERLLEGNLKGLVKNDRVVPHWLGNEGGFWYRRDTEQGQEYVVVDPAKVQRRPAFDHKALADALADVFKKPVDPGNLGLKSVALNDALTSLKAVVGDKSVTCNLQTMDCKSERLRHPPEGALVSNTGQYFLRSEDNNLVLESAGSGESRPLTDDGEPYRAWGKLPDTSLMTIQIKKHDLALPPWGVQFSPNDRYLVASLTDERAVEVNPYVEWVPTDDTLRPILHEVRQPFSGDVGIPETRLFVFDLQTGARTQIDVPDGYNAGGMEGNVLGWSAGRAQAFILLQTLGSKNLALLRVDLNSGGSKIIIEEQARTRAQSNSAQYNRSNIRIVDDGEDVIWYSDRSGWGHLYLYDAQTGRLKNRITSGDWLVQDIHALDEKQREIYFTGGGREKGRDPYFRHLYRASLDDGNVTLLTPPDADHHFPPDPVLTMTVLYGMRPAAPLIQPDANLFIDTWSRVDEPPVAVLRSSRDGQVIMPLETADASALYATGWQAPVRQAVTAADGETDIYTVYFPPNRELPGGRHPVVDAVYGGPQISVAPRNFSEAYMGTLAIRATHALAALGFAVVTTDGRGTPLRSNAFRDAGYTEFTRVGIEDHVAAIKQLAERHPEIDTDRAGIYGWSWGGTFTAQALMERPDFYHVGVSGAGVYDYAALYPGFEQSVGVPAYADGGTKRSSPDEKPVNWEMLDITAMADSLSGHLLIVYGDMDENVPQSQAFRLVDALIDANKPFDLLYLPNRTHGASQEGYVLRRHFDYFVEHLLGIDPPADVAIDMKSLR</sequence>
<feature type="domain" description="Dipeptidylpeptidase IV N-terminal" evidence="3">
    <location>
        <begin position="227"/>
        <end position="503"/>
    </location>
</feature>
<evidence type="ECO:0000313" key="4">
    <source>
        <dbReference type="EMBL" id="QIB66985.1"/>
    </source>
</evidence>
<dbReference type="Gene3D" id="2.140.10.30">
    <property type="entry name" value="Dipeptidylpeptidase IV, N-terminal domain"/>
    <property type="match status" value="1"/>
</dbReference>
<evidence type="ECO:0000313" key="5">
    <source>
        <dbReference type="Proteomes" id="UP000477680"/>
    </source>
</evidence>
<dbReference type="GO" id="GO:0008239">
    <property type="term" value="F:dipeptidyl-peptidase activity"/>
    <property type="evidence" value="ECO:0007669"/>
    <property type="project" value="TreeGrafter"/>
</dbReference>
<dbReference type="PANTHER" id="PTHR11731">
    <property type="entry name" value="PROTEASE FAMILY S9B,C DIPEPTIDYL-PEPTIDASE IV-RELATED"/>
    <property type="match status" value="1"/>
</dbReference>
<dbReference type="SUPFAM" id="SSF82171">
    <property type="entry name" value="DPP6 N-terminal domain-like"/>
    <property type="match status" value="1"/>
</dbReference>
<dbReference type="InterPro" id="IPR029058">
    <property type="entry name" value="AB_hydrolase_fold"/>
</dbReference>
<reference evidence="4 5" key="1">
    <citation type="submission" date="2020-02" db="EMBL/GenBank/DDBJ databases">
        <title>Genome sequencing for Kineobactrum sp. M2.</title>
        <authorList>
            <person name="Park S.-J."/>
        </authorList>
    </citation>
    <scope>NUCLEOTIDE SEQUENCE [LARGE SCALE GENOMIC DNA]</scope>
    <source>
        <strain evidence="4 5">M2</strain>
    </source>
</reference>
<dbReference type="Pfam" id="PF00930">
    <property type="entry name" value="DPPIV_N"/>
    <property type="match status" value="1"/>
</dbReference>
<name>A0A6C0U8U5_9GAMM</name>
<keyword evidence="5" id="KW-1185">Reference proteome</keyword>
<dbReference type="Proteomes" id="UP000477680">
    <property type="component" value="Chromosome"/>
</dbReference>
<keyword evidence="1" id="KW-0732">Signal</keyword>
<evidence type="ECO:0000256" key="1">
    <source>
        <dbReference type="SAM" id="SignalP"/>
    </source>
</evidence>
<organism evidence="4 5">
    <name type="scientific">Kineobactrum salinum</name>
    <dbReference type="NCBI Taxonomy" id="2708301"/>
    <lineage>
        <taxon>Bacteria</taxon>
        <taxon>Pseudomonadati</taxon>
        <taxon>Pseudomonadota</taxon>
        <taxon>Gammaproteobacteria</taxon>
        <taxon>Cellvibrionales</taxon>
        <taxon>Halieaceae</taxon>
        <taxon>Kineobactrum</taxon>
    </lineage>
</organism>
<accession>A0A6C0U8U5</accession>
<dbReference type="GO" id="GO:0008236">
    <property type="term" value="F:serine-type peptidase activity"/>
    <property type="evidence" value="ECO:0007669"/>
    <property type="project" value="InterPro"/>
</dbReference>
<protein>
    <submittedName>
        <fullName evidence="4">Prolyl oligopeptidase family serine peptidase</fullName>
    </submittedName>
</protein>
<dbReference type="KEGG" id="kim:G3T16_17910"/>
<dbReference type="InterPro" id="IPR001375">
    <property type="entry name" value="Peptidase_S9_cat"/>
</dbReference>
<dbReference type="SUPFAM" id="SSF53474">
    <property type="entry name" value="alpha/beta-Hydrolases"/>
    <property type="match status" value="1"/>
</dbReference>
<evidence type="ECO:0000259" key="3">
    <source>
        <dbReference type="Pfam" id="PF00930"/>
    </source>
</evidence>